<feature type="binding site" evidence="11">
    <location>
        <position position="18"/>
    </location>
    <ligand>
        <name>[4Fe-4S] cluster</name>
        <dbReference type="ChEBI" id="CHEBI:49883"/>
    </ligand>
</feature>
<feature type="binding site" evidence="11">
    <location>
        <position position="49"/>
    </location>
    <ligand>
        <name>[4Fe-4S] cluster</name>
        <dbReference type="ChEBI" id="CHEBI:49883"/>
    </ligand>
</feature>
<dbReference type="AlphaFoldDB" id="A0A6L9SHL8"/>
<evidence type="ECO:0000256" key="1">
    <source>
        <dbReference type="ARBA" id="ARBA00004496"/>
    </source>
</evidence>
<keyword evidence="11" id="KW-0963">Cytoplasm</keyword>
<keyword evidence="8 11" id="KW-0238">DNA-binding</keyword>
<keyword evidence="9 11" id="KW-1015">Disulfide bond</keyword>
<keyword evidence="7 11" id="KW-0805">Transcription regulation</keyword>
<organism evidence="13 14">
    <name type="scientific">Phytoactinopolyspora halotolerans</name>
    <dbReference type="NCBI Taxonomy" id="1981512"/>
    <lineage>
        <taxon>Bacteria</taxon>
        <taxon>Bacillati</taxon>
        <taxon>Actinomycetota</taxon>
        <taxon>Actinomycetes</taxon>
        <taxon>Jiangellales</taxon>
        <taxon>Jiangellaceae</taxon>
        <taxon>Phytoactinopolyspora</taxon>
    </lineage>
</organism>
<dbReference type="EMBL" id="JAAGOA010000029">
    <property type="protein sequence ID" value="NEE04138.1"/>
    <property type="molecule type" value="Genomic_DNA"/>
</dbReference>
<comment type="function">
    <text evidence="11">Acts as a transcriptional regulator. Probably redox-responsive. The apo- but not holo-form probably binds DNA.</text>
</comment>
<dbReference type="GO" id="GO:0003677">
    <property type="term" value="F:DNA binding"/>
    <property type="evidence" value="ECO:0007669"/>
    <property type="project" value="UniProtKB-UniRule"/>
</dbReference>
<evidence type="ECO:0000256" key="10">
    <source>
        <dbReference type="ARBA" id="ARBA00023163"/>
    </source>
</evidence>
<dbReference type="GO" id="GO:0005737">
    <property type="term" value="C:cytoplasm"/>
    <property type="evidence" value="ECO:0007669"/>
    <property type="project" value="UniProtKB-SubCell"/>
</dbReference>
<keyword evidence="4 11" id="KW-0479">Metal-binding</keyword>
<reference evidence="13 14" key="1">
    <citation type="submission" date="2020-02" db="EMBL/GenBank/DDBJ databases">
        <authorList>
            <person name="Li X.-J."/>
            <person name="Han X.-M."/>
        </authorList>
    </citation>
    <scope>NUCLEOTIDE SEQUENCE [LARGE SCALE GENOMIC DNA]</scope>
    <source>
        <strain evidence="13 14">CCTCC AB 2017055</strain>
    </source>
</reference>
<dbReference type="GO" id="GO:0045892">
    <property type="term" value="P:negative regulation of DNA-templated transcription"/>
    <property type="evidence" value="ECO:0007669"/>
    <property type="project" value="TreeGrafter"/>
</dbReference>
<sequence length="90" mass="9983">MLASVLDEAFVTDEVTPCRTDPELWFADTPADVELAKELCRSCPVREQCLASALDRAEPWGVWGGELFEAGVVVPRKRPRGRPRKTELAA</sequence>
<dbReference type="InterPro" id="IPR003482">
    <property type="entry name" value="Whib"/>
</dbReference>
<accession>A0A6L9SHL8</accession>
<comment type="PTM">
    <text evidence="11">The Fe-S cluster can be nitrosylated by nitric oxide (NO).</text>
</comment>
<evidence type="ECO:0000256" key="2">
    <source>
        <dbReference type="ARBA" id="ARBA00006597"/>
    </source>
</evidence>
<dbReference type="Proteomes" id="UP000475214">
    <property type="component" value="Unassembled WGS sequence"/>
</dbReference>
<evidence type="ECO:0000256" key="6">
    <source>
        <dbReference type="ARBA" id="ARBA00023014"/>
    </source>
</evidence>
<feature type="binding site" evidence="11">
    <location>
        <position position="40"/>
    </location>
    <ligand>
        <name>[4Fe-4S] cluster</name>
        <dbReference type="ChEBI" id="CHEBI:49883"/>
    </ligand>
</feature>
<keyword evidence="10 11" id="KW-0804">Transcription</keyword>
<keyword evidence="5 11" id="KW-0408">Iron</keyword>
<dbReference type="RefSeq" id="WP_163744440.1">
    <property type="nucleotide sequence ID" value="NZ_JAAGOA010000029.1"/>
</dbReference>
<evidence type="ECO:0000313" key="13">
    <source>
        <dbReference type="EMBL" id="NEE04138.1"/>
    </source>
</evidence>
<comment type="subcellular location">
    <subcellularLocation>
        <location evidence="1 11">Cytoplasm</location>
    </subcellularLocation>
</comment>
<evidence type="ECO:0000256" key="9">
    <source>
        <dbReference type="ARBA" id="ARBA00023157"/>
    </source>
</evidence>
<evidence type="ECO:0000256" key="3">
    <source>
        <dbReference type="ARBA" id="ARBA00022485"/>
    </source>
</evidence>
<evidence type="ECO:0000256" key="8">
    <source>
        <dbReference type="ARBA" id="ARBA00023125"/>
    </source>
</evidence>
<dbReference type="GO" id="GO:0045454">
    <property type="term" value="P:cell redox homeostasis"/>
    <property type="evidence" value="ECO:0007669"/>
    <property type="project" value="TreeGrafter"/>
</dbReference>
<evidence type="ECO:0000256" key="5">
    <source>
        <dbReference type="ARBA" id="ARBA00023004"/>
    </source>
</evidence>
<dbReference type="InterPro" id="IPR034768">
    <property type="entry name" value="4FE4S_WBL"/>
</dbReference>
<keyword evidence="14" id="KW-1185">Reference proteome</keyword>
<evidence type="ECO:0000259" key="12">
    <source>
        <dbReference type="PROSITE" id="PS51674"/>
    </source>
</evidence>
<evidence type="ECO:0000256" key="7">
    <source>
        <dbReference type="ARBA" id="ARBA00023015"/>
    </source>
</evidence>
<name>A0A6L9SHL8_9ACTN</name>
<evidence type="ECO:0000313" key="14">
    <source>
        <dbReference type="Proteomes" id="UP000475214"/>
    </source>
</evidence>
<keyword evidence="6 11" id="KW-0411">Iron-sulfur</keyword>
<protein>
    <recommendedName>
        <fullName evidence="11">Transcriptional regulator WhiB</fullName>
    </recommendedName>
</protein>
<dbReference type="HAMAP" id="MF_01479">
    <property type="entry name" value="WhiB"/>
    <property type="match status" value="1"/>
</dbReference>
<dbReference type="PROSITE" id="PS51674">
    <property type="entry name" value="4FE4S_WBL"/>
    <property type="match status" value="1"/>
</dbReference>
<feature type="binding site" evidence="11">
    <location>
        <position position="43"/>
    </location>
    <ligand>
        <name>[4Fe-4S] cluster</name>
        <dbReference type="ChEBI" id="CHEBI:49883"/>
    </ligand>
</feature>
<dbReference type="Pfam" id="PF02467">
    <property type="entry name" value="Whib"/>
    <property type="match status" value="1"/>
</dbReference>
<evidence type="ECO:0000256" key="4">
    <source>
        <dbReference type="ARBA" id="ARBA00022723"/>
    </source>
</evidence>
<comment type="caution">
    <text evidence="13">The sequence shown here is derived from an EMBL/GenBank/DDBJ whole genome shotgun (WGS) entry which is preliminary data.</text>
</comment>
<keyword evidence="3 11" id="KW-0004">4Fe-4S</keyword>
<dbReference type="GO" id="GO:0046872">
    <property type="term" value="F:metal ion binding"/>
    <property type="evidence" value="ECO:0007669"/>
    <property type="project" value="UniProtKB-KW"/>
</dbReference>
<comment type="similarity">
    <text evidence="2 11">Belongs to the WhiB family.</text>
</comment>
<dbReference type="GO" id="GO:0047134">
    <property type="term" value="F:protein-disulfide reductase [NAD(P)H] activity"/>
    <property type="evidence" value="ECO:0007669"/>
    <property type="project" value="TreeGrafter"/>
</dbReference>
<dbReference type="PANTHER" id="PTHR38839">
    <property type="entry name" value="TRANSCRIPTIONAL REGULATOR WHID-RELATED"/>
    <property type="match status" value="1"/>
</dbReference>
<proteinExistence type="inferred from homology"/>
<dbReference type="PANTHER" id="PTHR38839:SF2">
    <property type="entry name" value="TRANSCRIPTIONAL REGULATOR WHIB7-RELATED"/>
    <property type="match status" value="1"/>
</dbReference>
<comment type="cofactor">
    <cofactor evidence="11">
        <name>[4Fe-4S] cluster</name>
        <dbReference type="ChEBI" id="CHEBI:49883"/>
    </cofactor>
    <text evidence="11">Binds 1 [4Fe-4S] cluster per subunit. Following nitrosylation of the [4Fe-4S] cluster binds 1 [4Fe-8(NO)] cluster per subunit.</text>
</comment>
<comment type="PTM">
    <text evidence="11">Upon Fe-S cluster removal intramolecular disulfide bonds are formed.</text>
</comment>
<dbReference type="GO" id="GO:0035731">
    <property type="term" value="F:dinitrosyl-iron complex binding"/>
    <property type="evidence" value="ECO:0007669"/>
    <property type="project" value="UniProtKB-UniRule"/>
</dbReference>
<gene>
    <name evidence="11" type="primary">whiB</name>
    <name evidence="13" type="ORF">G1H10_28605</name>
</gene>
<dbReference type="GO" id="GO:0051539">
    <property type="term" value="F:4 iron, 4 sulfur cluster binding"/>
    <property type="evidence" value="ECO:0007669"/>
    <property type="project" value="UniProtKB-UniRule"/>
</dbReference>
<feature type="domain" description="4Fe-4S Wbl-type" evidence="12">
    <location>
        <begin position="17"/>
        <end position="73"/>
    </location>
</feature>
<evidence type="ECO:0000256" key="11">
    <source>
        <dbReference type="HAMAP-Rule" id="MF_01479"/>
    </source>
</evidence>